<dbReference type="PRINTS" id="PR00348">
    <property type="entry name" value="UBIQUITIN"/>
</dbReference>
<sequence>MSSIPPHEKLSVSLREPMLSSSGYKTINVSYGGRYSLEISLRRTVRVPDNGSSYSLPPDCGPFPIYSVKDYEDKLPKNMAAKGGLFIPIYERESMWIMFDTWRPFAVKVYAGGVNAVSGESQSEDPAAMSRRRALLAEGKSIQDYVVAGPQEWIDGIATANGTVKQFVATPAGSGYSVESQVTSRDSVAGLQFEIMPAKHVLKQIIVRRLIGKSILLEDFDFDTTVGSLKISIQDKEGIPPDQQCLLFRNKELQDHEKLSAYGIGWESIVHMALNLRGGATAEDYVPATPEQSRPEQLEEESAQKPAEMAIAPGGSIDQTIVRDPVSAEKWDRENTILLNLQLFNASTFEAILGLRAPETPITPDLYKEYGLPFFKLYEEPSGISGSFDGVKSVAQIDKMLGKENNAEDDDTMRFREVDLNTVDDKQPFLPVSEMEGVLAALNIARDI</sequence>
<protein>
    <recommendedName>
        <fullName evidence="1">Ubiquitin-like domain-containing protein</fullName>
    </recommendedName>
</protein>
<name>A0ABR4CRN5_9HELO</name>
<gene>
    <name evidence="2" type="ORF">VTL71DRAFT_11394</name>
</gene>
<dbReference type="Proteomes" id="UP001595075">
    <property type="component" value="Unassembled WGS sequence"/>
</dbReference>
<accession>A0ABR4CRN5</accession>
<dbReference type="SUPFAM" id="SSF54236">
    <property type="entry name" value="Ubiquitin-like"/>
    <property type="match status" value="1"/>
</dbReference>
<evidence type="ECO:0000313" key="2">
    <source>
        <dbReference type="EMBL" id="KAL2072051.1"/>
    </source>
</evidence>
<reference evidence="2 3" key="1">
    <citation type="journal article" date="2024" name="Commun. Biol.">
        <title>Comparative genomic analysis of thermophilic fungi reveals convergent evolutionary adaptations and gene losses.</title>
        <authorList>
            <person name="Steindorff A.S."/>
            <person name="Aguilar-Pontes M.V."/>
            <person name="Robinson A.J."/>
            <person name="Andreopoulos B."/>
            <person name="LaButti K."/>
            <person name="Kuo A."/>
            <person name="Mondo S."/>
            <person name="Riley R."/>
            <person name="Otillar R."/>
            <person name="Haridas S."/>
            <person name="Lipzen A."/>
            <person name="Grimwood J."/>
            <person name="Schmutz J."/>
            <person name="Clum A."/>
            <person name="Reid I.D."/>
            <person name="Moisan M.C."/>
            <person name="Butler G."/>
            <person name="Nguyen T.T.M."/>
            <person name="Dewar K."/>
            <person name="Conant G."/>
            <person name="Drula E."/>
            <person name="Henrissat B."/>
            <person name="Hansel C."/>
            <person name="Singer S."/>
            <person name="Hutchinson M.I."/>
            <person name="de Vries R.P."/>
            <person name="Natvig D.O."/>
            <person name="Powell A.J."/>
            <person name="Tsang A."/>
            <person name="Grigoriev I.V."/>
        </authorList>
    </citation>
    <scope>NUCLEOTIDE SEQUENCE [LARGE SCALE GENOMIC DNA]</scope>
    <source>
        <strain evidence="2 3">CBS 494.80</strain>
    </source>
</reference>
<comment type="caution">
    <text evidence="2">The sequence shown here is derived from an EMBL/GenBank/DDBJ whole genome shotgun (WGS) entry which is preliminary data.</text>
</comment>
<evidence type="ECO:0000259" key="1">
    <source>
        <dbReference type="PROSITE" id="PS50053"/>
    </source>
</evidence>
<evidence type="ECO:0000313" key="3">
    <source>
        <dbReference type="Proteomes" id="UP001595075"/>
    </source>
</evidence>
<feature type="domain" description="Ubiquitin-like" evidence="1">
    <location>
        <begin position="203"/>
        <end position="279"/>
    </location>
</feature>
<dbReference type="PROSITE" id="PS50053">
    <property type="entry name" value="UBIQUITIN_2"/>
    <property type="match status" value="1"/>
</dbReference>
<dbReference type="PANTHER" id="PTHR10666">
    <property type="entry name" value="UBIQUITIN"/>
    <property type="match status" value="1"/>
</dbReference>
<dbReference type="InterPro" id="IPR050158">
    <property type="entry name" value="Ubiquitin_ubiquitin-like"/>
</dbReference>
<organism evidence="2 3">
    <name type="scientific">Oculimacula yallundae</name>
    <dbReference type="NCBI Taxonomy" id="86028"/>
    <lineage>
        <taxon>Eukaryota</taxon>
        <taxon>Fungi</taxon>
        <taxon>Dikarya</taxon>
        <taxon>Ascomycota</taxon>
        <taxon>Pezizomycotina</taxon>
        <taxon>Leotiomycetes</taxon>
        <taxon>Helotiales</taxon>
        <taxon>Ploettnerulaceae</taxon>
        <taxon>Oculimacula</taxon>
    </lineage>
</organism>
<dbReference type="Gene3D" id="3.10.20.90">
    <property type="entry name" value="Phosphatidylinositol 3-kinase Catalytic Subunit, Chain A, domain 1"/>
    <property type="match status" value="1"/>
</dbReference>
<keyword evidence="3" id="KW-1185">Reference proteome</keyword>
<dbReference type="InterPro" id="IPR000626">
    <property type="entry name" value="Ubiquitin-like_dom"/>
</dbReference>
<dbReference type="InterPro" id="IPR019956">
    <property type="entry name" value="Ubiquitin_dom"/>
</dbReference>
<dbReference type="EMBL" id="JAZHXI010000004">
    <property type="protein sequence ID" value="KAL2072051.1"/>
    <property type="molecule type" value="Genomic_DNA"/>
</dbReference>
<dbReference type="InterPro" id="IPR029071">
    <property type="entry name" value="Ubiquitin-like_domsf"/>
</dbReference>
<dbReference type="Pfam" id="PF00240">
    <property type="entry name" value="ubiquitin"/>
    <property type="match status" value="1"/>
</dbReference>
<proteinExistence type="predicted"/>
<dbReference type="SMART" id="SM00213">
    <property type="entry name" value="UBQ"/>
    <property type="match status" value="1"/>
</dbReference>